<dbReference type="HOGENOM" id="CLU_073296_0_0_9"/>
<gene>
    <name evidence="2" type="ORF">PSAB_20400</name>
</gene>
<dbReference type="InterPro" id="IPR009045">
    <property type="entry name" value="Zn_M74/Hedgehog-like"/>
</dbReference>
<dbReference type="KEGG" id="psab:PSAB_20400"/>
<reference evidence="2 3" key="1">
    <citation type="journal article" date="2014" name="PLoS Genet.">
        <title>Comparative Genomic Analysis of N2-Fixing and Non-N2-Fixing Paenibacillus spp.: Organization, Evolution and Expression of the Nitrogen Fixation Genes.</title>
        <authorList>
            <person name="Xie J.B."/>
            <person name="Du Z."/>
            <person name="Bai L."/>
            <person name="Tian C."/>
            <person name="Zhang Y."/>
            <person name="Xie J.Y."/>
            <person name="Wang T."/>
            <person name="Liu X."/>
            <person name="Chen X."/>
            <person name="Cheng Q."/>
            <person name="Chen S."/>
            <person name="Li J."/>
        </authorList>
    </citation>
    <scope>NUCLEOTIDE SEQUENCE [LARGE SCALE GENOMIC DNA]</scope>
    <source>
        <strain evidence="2 3">T27</strain>
    </source>
</reference>
<dbReference type="InterPro" id="IPR039561">
    <property type="entry name" value="Peptidase_M15C"/>
</dbReference>
<dbReference type="OrthoDB" id="9799970at2"/>
<evidence type="ECO:0000313" key="3">
    <source>
        <dbReference type="Proteomes" id="UP000019772"/>
    </source>
</evidence>
<dbReference type="GO" id="GO:0008233">
    <property type="term" value="F:peptidase activity"/>
    <property type="evidence" value="ECO:0007669"/>
    <property type="project" value="InterPro"/>
</dbReference>
<dbReference type="CDD" id="cd14845">
    <property type="entry name" value="L-Ala-D-Glu_peptidase_like"/>
    <property type="match status" value="1"/>
</dbReference>
<accession>X4ZHI2</accession>
<organism evidence="2 3">
    <name type="scientific">Paenibacillus sabinae T27</name>
    <dbReference type="NCBI Taxonomy" id="1268072"/>
    <lineage>
        <taxon>Bacteria</taxon>
        <taxon>Bacillati</taxon>
        <taxon>Bacillota</taxon>
        <taxon>Bacilli</taxon>
        <taxon>Bacillales</taxon>
        <taxon>Paenibacillaceae</taxon>
        <taxon>Paenibacillus</taxon>
    </lineage>
</organism>
<sequence>MGDKLTLEQVRAKSASKLSGLLCADRAAAEALIDFAYACGVPIVITQGLRTIDEQNALYAQGRTTRGQIVTNARGGYSYHNFGVAIDFALLLPDGGVSWDTKRDGDCDGLADWGEVVAQAKRLGWDWGGDWRSFTDLPHFEMTFGLSTADYRAGKRPTQAQLDAALARVKALKETEGEDDEMTTEEKAKIAEQFKALQETVETQTKRIETLEARAKMGAIPTWALPACENAKKAGFIDTTADGSYDFYRLVTLLDRAGMFVKKGA</sequence>
<dbReference type="MEROPS" id="M15.A05"/>
<dbReference type="Proteomes" id="UP000019772">
    <property type="component" value="Chromosome"/>
</dbReference>
<dbReference type="AlphaFoldDB" id="X4ZHI2"/>
<dbReference type="SUPFAM" id="SSF55166">
    <property type="entry name" value="Hedgehog/DD-peptidase"/>
    <property type="match status" value="1"/>
</dbReference>
<dbReference type="PATRIC" id="fig|1268072.3.peg.4202"/>
<proteinExistence type="predicted"/>
<name>X4ZHI2_9BACL</name>
<dbReference type="Pfam" id="PF13539">
    <property type="entry name" value="Peptidase_M15_4"/>
    <property type="match status" value="1"/>
</dbReference>
<dbReference type="RefSeq" id="WP_025336435.1">
    <property type="nucleotide sequence ID" value="NZ_CP004078.1"/>
</dbReference>
<feature type="domain" description="Peptidase M15C" evidence="1">
    <location>
        <begin position="73"/>
        <end position="142"/>
    </location>
</feature>
<dbReference type="STRING" id="1268072.PSAB_20400"/>
<keyword evidence="3" id="KW-1185">Reference proteome</keyword>
<protein>
    <submittedName>
        <fullName evidence="2">L-alanyl-D-glutamate peptidase</fullName>
    </submittedName>
</protein>
<dbReference type="EMBL" id="CP004078">
    <property type="protein sequence ID" value="AHV98971.1"/>
    <property type="molecule type" value="Genomic_DNA"/>
</dbReference>
<dbReference type="eggNOG" id="COG1876">
    <property type="taxonomic scope" value="Bacteria"/>
</dbReference>
<evidence type="ECO:0000313" key="2">
    <source>
        <dbReference type="EMBL" id="AHV98971.1"/>
    </source>
</evidence>
<evidence type="ECO:0000259" key="1">
    <source>
        <dbReference type="Pfam" id="PF13539"/>
    </source>
</evidence>
<dbReference type="Gene3D" id="3.30.1380.10">
    <property type="match status" value="1"/>
</dbReference>